<evidence type="ECO:0000313" key="3">
    <source>
        <dbReference type="Proteomes" id="UP001596058"/>
    </source>
</evidence>
<proteinExistence type="predicted"/>
<keyword evidence="1" id="KW-0732">Signal</keyword>
<dbReference type="RefSeq" id="WP_379522916.1">
    <property type="nucleotide sequence ID" value="NZ_JBHSPA010000094.1"/>
</dbReference>
<reference evidence="3" key="1">
    <citation type="journal article" date="2019" name="Int. J. Syst. Evol. Microbiol.">
        <title>The Global Catalogue of Microorganisms (GCM) 10K type strain sequencing project: providing services to taxonomists for standard genome sequencing and annotation.</title>
        <authorList>
            <consortium name="The Broad Institute Genomics Platform"/>
            <consortium name="The Broad Institute Genome Sequencing Center for Infectious Disease"/>
            <person name="Wu L."/>
            <person name="Ma J."/>
        </authorList>
    </citation>
    <scope>NUCLEOTIDE SEQUENCE [LARGE SCALE GENOMIC DNA]</scope>
    <source>
        <strain evidence="3">CCUG 53903</strain>
    </source>
</reference>
<gene>
    <name evidence="2" type="ORF">ACFPZ3_57420</name>
</gene>
<dbReference type="Proteomes" id="UP001596058">
    <property type="component" value="Unassembled WGS sequence"/>
</dbReference>
<sequence>MRHLLTMCLVAALLNMSAVPAHALAVRWTDGVSVGRATVFDDLKSVKVCDWKRGDHWIVALAFDTLVLGRWNEDYRLVPRAGQCVSRTMHFSKLSSHIRHARLCLSYDEWKTSQCRPAASFPESDR</sequence>
<evidence type="ECO:0008006" key="4">
    <source>
        <dbReference type="Google" id="ProtNLM"/>
    </source>
</evidence>
<accession>A0ABW1D8B7</accession>
<dbReference type="EMBL" id="JBHSPA010000094">
    <property type="protein sequence ID" value="MFC5833490.1"/>
    <property type="molecule type" value="Genomic_DNA"/>
</dbReference>
<evidence type="ECO:0000256" key="1">
    <source>
        <dbReference type="SAM" id="SignalP"/>
    </source>
</evidence>
<name>A0ABW1D8B7_9ACTN</name>
<comment type="caution">
    <text evidence="2">The sequence shown here is derived from an EMBL/GenBank/DDBJ whole genome shotgun (WGS) entry which is preliminary data.</text>
</comment>
<evidence type="ECO:0000313" key="2">
    <source>
        <dbReference type="EMBL" id="MFC5833490.1"/>
    </source>
</evidence>
<feature type="chain" id="PRO_5047461465" description="Secreted protein" evidence="1">
    <location>
        <begin position="24"/>
        <end position="126"/>
    </location>
</feature>
<keyword evidence="3" id="KW-1185">Reference proteome</keyword>
<organism evidence="2 3">
    <name type="scientific">Nonomuraea insulae</name>
    <dbReference type="NCBI Taxonomy" id="1616787"/>
    <lineage>
        <taxon>Bacteria</taxon>
        <taxon>Bacillati</taxon>
        <taxon>Actinomycetota</taxon>
        <taxon>Actinomycetes</taxon>
        <taxon>Streptosporangiales</taxon>
        <taxon>Streptosporangiaceae</taxon>
        <taxon>Nonomuraea</taxon>
    </lineage>
</organism>
<protein>
    <recommendedName>
        <fullName evidence="4">Secreted protein</fullName>
    </recommendedName>
</protein>
<feature type="signal peptide" evidence="1">
    <location>
        <begin position="1"/>
        <end position="23"/>
    </location>
</feature>